<reference evidence="1" key="2">
    <citation type="submission" date="2016-06" db="EMBL/GenBank/DDBJ databases">
        <title>The genome of a short-lived fish provides insights into sex chromosome evolution and the genetic control of aging.</title>
        <authorList>
            <person name="Reichwald K."/>
            <person name="Felder M."/>
            <person name="Petzold A."/>
            <person name="Koch P."/>
            <person name="Groth M."/>
            <person name="Platzer M."/>
        </authorList>
    </citation>
    <scope>NUCLEOTIDE SEQUENCE</scope>
    <source>
        <tissue evidence="1">Brain</tissue>
    </source>
</reference>
<gene>
    <name evidence="1" type="primary">Nfu_g_1_009992</name>
</gene>
<protein>
    <submittedName>
        <fullName evidence="1">Uncharacterized protein</fullName>
    </submittedName>
</protein>
<feature type="non-terminal residue" evidence="1">
    <location>
        <position position="1"/>
    </location>
</feature>
<evidence type="ECO:0000313" key="1">
    <source>
        <dbReference type="EMBL" id="SBQ80486.1"/>
    </source>
</evidence>
<name>A0A1A8H8F1_9TELE</name>
<dbReference type="EMBL" id="HAEC01012269">
    <property type="protein sequence ID" value="SBQ80486.1"/>
    <property type="molecule type" value="Transcribed_RNA"/>
</dbReference>
<accession>A0A1A8H8F1</accession>
<dbReference type="AlphaFoldDB" id="A0A1A8H8F1"/>
<reference evidence="1" key="1">
    <citation type="submission" date="2016-05" db="EMBL/GenBank/DDBJ databases">
        <authorList>
            <person name="Lavstsen T."/>
            <person name="Jespersen J.S."/>
        </authorList>
    </citation>
    <scope>NUCLEOTIDE SEQUENCE</scope>
    <source>
        <tissue evidence="1">Brain</tissue>
    </source>
</reference>
<sequence>PELCGYMLSVALLRLTAERHCRRIISLSCIR</sequence>
<organism evidence="1">
    <name type="scientific">Nothobranchius korthausae</name>
    <dbReference type="NCBI Taxonomy" id="1143690"/>
    <lineage>
        <taxon>Eukaryota</taxon>
        <taxon>Metazoa</taxon>
        <taxon>Chordata</taxon>
        <taxon>Craniata</taxon>
        <taxon>Vertebrata</taxon>
        <taxon>Euteleostomi</taxon>
        <taxon>Actinopterygii</taxon>
        <taxon>Neopterygii</taxon>
        <taxon>Teleostei</taxon>
        <taxon>Neoteleostei</taxon>
        <taxon>Acanthomorphata</taxon>
        <taxon>Ovalentaria</taxon>
        <taxon>Atherinomorphae</taxon>
        <taxon>Cyprinodontiformes</taxon>
        <taxon>Nothobranchiidae</taxon>
        <taxon>Nothobranchius</taxon>
    </lineage>
</organism>
<proteinExistence type="predicted"/>